<keyword evidence="4 8" id="KW-0812">Transmembrane</keyword>
<feature type="transmembrane region" description="Helical" evidence="8">
    <location>
        <begin position="184"/>
        <end position="205"/>
    </location>
</feature>
<sequence length="336" mass="37652">MDDPNVRSSHNRKTPTLGGISFYLSLIGTLFFIRSFGPNEEAIYFMPAITVMFISGLKDDLVSISPKAKLLAQFCAIAFILFIPALSINSLNGFMGIDNIPFSLGMILAAVFMIVVINAFNLVDGIDGLASMVGMVISGVYAYIFYSVDAPFFMLLCFALLGSLLGFLYYNLSVNRKIFMGDTGSLLLGFIISVLSIKLLSLNTIKVAELPFLKENTPIIVVSILIVPLLDTARVFVLRVLEKRSPFSADRNHLHHLFTDGLLLSHKRASLFISVLNLLFVGFMVVLANYLNYKWLLPVFIITVFLLVMYCIPLKRNRDRYEEKSEALKRLMEKKK</sequence>
<evidence type="ECO:0008006" key="11">
    <source>
        <dbReference type="Google" id="ProtNLM"/>
    </source>
</evidence>
<comment type="subcellular location">
    <subcellularLocation>
        <location evidence="1">Cell membrane</location>
        <topology evidence="1">Multi-pass membrane protein</topology>
    </subcellularLocation>
</comment>
<dbReference type="GO" id="GO:0044038">
    <property type="term" value="P:cell wall macromolecule biosynthetic process"/>
    <property type="evidence" value="ECO:0007669"/>
    <property type="project" value="TreeGrafter"/>
</dbReference>
<evidence type="ECO:0000256" key="3">
    <source>
        <dbReference type="ARBA" id="ARBA00022679"/>
    </source>
</evidence>
<feature type="transmembrane region" description="Helical" evidence="8">
    <location>
        <begin position="271"/>
        <end position="289"/>
    </location>
</feature>
<feature type="transmembrane region" description="Helical" evidence="8">
    <location>
        <begin position="100"/>
        <end position="122"/>
    </location>
</feature>
<dbReference type="Pfam" id="PF00953">
    <property type="entry name" value="Glycos_transf_4"/>
    <property type="match status" value="1"/>
</dbReference>
<keyword evidence="10" id="KW-1185">Reference proteome</keyword>
<keyword evidence="7" id="KW-0479">Metal-binding</keyword>
<feature type="transmembrane region" description="Helical" evidence="8">
    <location>
        <begin position="17"/>
        <end position="36"/>
    </location>
</feature>
<comment type="cofactor">
    <cofactor evidence="7">
        <name>Mg(2+)</name>
        <dbReference type="ChEBI" id="CHEBI:18420"/>
    </cofactor>
</comment>
<dbReference type="EMBL" id="AYXY01000019">
    <property type="protein sequence ID" value="ETN95786.1"/>
    <property type="molecule type" value="Genomic_DNA"/>
</dbReference>
<feature type="binding site" evidence="7">
    <location>
        <position position="182"/>
    </location>
    <ligand>
        <name>Mg(2+)</name>
        <dbReference type="ChEBI" id="CHEBI:18420"/>
    </ligand>
</feature>
<evidence type="ECO:0000256" key="4">
    <source>
        <dbReference type="ARBA" id="ARBA00022692"/>
    </source>
</evidence>
<evidence type="ECO:0000256" key="5">
    <source>
        <dbReference type="ARBA" id="ARBA00022989"/>
    </source>
</evidence>
<dbReference type="PANTHER" id="PTHR22926">
    <property type="entry name" value="PHOSPHO-N-ACETYLMURAMOYL-PENTAPEPTIDE-TRANSFERASE"/>
    <property type="match status" value="1"/>
</dbReference>
<dbReference type="CDD" id="cd06853">
    <property type="entry name" value="GT_WecA_like"/>
    <property type="match status" value="1"/>
</dbReference>
<protein>
    <recommendedName>
        <fullName evidence="11">UDP-N-acetylmuramyl pentapeptide phosphotransferase/UDP-N-acetylglucosamine-1-phosphate transferase</fullName>
    </recommendedName>
</protein>
<dbReference type="AlphaFoldDB" id="W2UQP0"/>
<dbReference type="PATRIC" id="fig|1286632.3.peg.1497"/>
<dbReference type="GO" id="GO:0016780">
    <property type="term" value="F:phosphotransferase activity, for other substituted phosphate groups"/>
    <property type="evidence" value="ECO:0007669"/>
    <property type="project" value="InterPro"/>
</dbReference>
<keyword evidence="3" id="KW-0808">Transferase</keyword>
<name>W2UQP0_9FLAO</name>
<keyword evidence="7" id="KW-0460">Magnesium</keyword>
<dbReference type="GO" id="GO:0009103">
    <property type="term" value="P:lipopolysaccharide biosynthetic process"/>
    <property type="evidence" value="ECO:0007669"/>
    <property type="project" value="TreeGrafter"/>
</dbReference>
<feature type="transmembrane region" description="Helical" evidence="8">
    <location>
        <begin position="70"/>
        <end position="88"/>
    </location>
</feature>
<keyword evidence="2" id="KW-1003">Cell membrane</keyword>
<evidence type="ECO:0000256" key="7">
    <source>
        <dbReference type="PIRSR" id="PIRSR600715-1"/>
    </source>
</evidence>
<keyword evidence="5 8" id="KW-1133">Transmembrane helix</keyword>
<feature type="transmembrane region" description="Helical" evidence="8">
    <location>
        <begin position="152"/>
        <end position="172"/>
    </location>
</feature>
<evidence type="ECO:0000256" key="6">
    <source>
        <dbReference type="ARBA" id="ARBA00023136"/>
    </source>
</evidence>
<evidence type="ECO:0000256" key="8">
    <source>
        <dbReference type="SAM" id="Phobius"/>
    </source>
</evidence>
<gene>
    <name evidence="9" type="ORF">P278_15080</name>
</gene>
<dbReference type="InterPro" id="IPR000715">
    <property type="entry name" value="Glycosyl_transferase_4"/>
</dbReference>
<evidence type="ECO:0000256" key="2">
    <source>
        <dbReference type="ARBA" id="ARBA00022475"/>
    </source>
</evidence>
<dbReference type="eggNOG" id="COG0472">
    <property type="taxonomic scope" value="Bacteria"/>
</dbReference>
<comment type="caution">
    <text evidence="9">The sequence shown here is derived from an EMBL/GenBank/DDBJ whole genome shotgun (WGS) entry which is preliminary data.</text>
</comment>
<dbReference type="Proteomes" id="UP000018850">
    <property type="component" value="Unassembled WGS sequence"/>
</dbReference>
<dbReference type="GO" id="GO:0046872">
    <property type="term" value="F:metal ion binding"/>
    <property type="evidence" value="ECO:0007669"/>
    <property type="project" value="UniProtKB-KW"/>
</dbReference>
<dbReference type="GO" id="GO:0005886">
    <property type="term" value="C:plasma membrane"/>
    <property type="evidence" value="ECO:0007669"/>
    <property type="project" value="UniProtKB-SubCell"/>
</dbReference>
<feature type="transmembrane region" description="Helical" evidence="8">
    <location>
        <begin position="217"/>
        <end position="237"/>
    </location>
</feature>
<dbReference type="GO" id="GO:0071555">
    <property type="term" value="P:cell wall organization"/>
    <property type="evidence" value="ECO:0007669"/>
    <property type="project" value="TreeGrafter"/>
</dbReference>
<feature type="binding site" evidence="7">
    <location>
        <position position="121"/>
    </location>
    <ligand>
        <name>Mg(2+)</name>
        <dbReference type="ChEBI" id="CHEBI:18420"/>
    </ligand>
</feature>
<organism evidence="9 10">
    <name type="scientific">Zhouia amylolytica AD3</name>
    <dbReference type="NCBI Taxonomy" id="1286632"/>
    <lineage>
        <taxon>Bacteria</taxon>
        <taxon>Pseudomonadati</taxon>
        <taxon>Bacteroidota</taxon>
        <taxon>Flavobacteriia</taxon>
        <taxon>Flavobacteriales</taxon>
        <taxon>Flavobacteriaceae</taxon>
        <taxon>Zhouia</taxon>
    </lineage>
</organism>
<keyword evidence="6 8" id="KW-0472">Membrane</keyword>
<reference evidence="9 10" key="2">
    <citation type="journal article" date="2016" name="Genome Announc.">
        <title>Draft Genome Sequence of Zhouia amylolytica AD3, Isolated from Tidal Flat Sediment.</title>
        <authorList>
            <person name="Jia B."/>
            <person name="Jin H.M."/>
            <person name="Lee H.J."/>
            <person name="Jeon C.O."/>
        </authorList>
    </citation>
    <scope>NUCLEOTIDE SEQUENCE [LARGE SCALE GENOMIC DNA]</scope>
    <source>
        <strain evidence="9 10">AD3</strain>
    </source>
</reference>
<evidence type="ECO:0000313" key="9">
    <source>
        <dbReference type="EMBL" id="ETN95786.1"/>
    </source>
</evidence>
<dbReference type="PANTHER" id="PTHR22926:SF3">
    <property type="entry name" value="UNDECAPRENYL-PHOSPHATE ALPHA-N-ACETYLGLUCOSAMINYL 1-PHOSPHATE TRANSFERASE"/>
    <property type="match status" value="1"/>
</dbReference>
<feature type="transmembrane region" description="Helical" evidence="8">
    <location>
        <begin position="129"/>
        <end position="146"/>
    </location>
</feature>
<proteinExistence type="predicted"/>
<evidence type="ECO:0000313" key="10">
    <source>
        <dbReference type="Proteomes" id="UP000018850"/>
    </source>
</evidence>
<reference evidence="10" key="1">
    <citation type="submission" date="2013-11" db="EMBL/GenBank/DDBJ databases">
        <title>Draft genome sequence from a member of Zhouia, isolated tidal flat.</title>
        <authorList>
            <person name="Jin H."/>
            <person name="Jeon C.O."/>
        </authorList>
    </citation>
    <scope>NUCLEOTIDE SEQUENCE [LARGE SCALE GENOMIC DNA]</scope>
    <source>
        <strain evidence="10">AD3</strain>
    </source>
</reference>
<accession>W2UQP0</accession>
<evidence type="ECO:0000256" key="1">
    <source>
        <dbReference type="ARBA" id="ARBA00004651"/>
    </source>
</evidence>
<feature type="transmembrane region" description="Helical" evidence="8">
    <location>
        <begin position="295"/>
        <end position="314"/>
    </location>
</feature>